<dbReference type="InterPro" id="IPR024079">
    <property type="entry name" value="MetalloPept_cat_dom_sf"/>
</dbReference>
<keyword evidence="6" id="KW-0862">Zinc</keyword>
<comment type="similarity">
    <text evidence="1">Belongs to the peptidase M43B family.</text>
</comment>
<accession>A0A409W5Y8</accession>
<dbReference type="PANTHER" id="PTHR47466:SF1">
    <property type="entry name" value="METALLOPROTEASE MEP1 (AFU_ORTHOLOGUE AFUA_1G07730)-RELATED"/>
    <property type="match status" value="1"/>
</dbReference>
<evidence type="ECO:0000259" key="10">
    <source>
        <dbReference type="Pfam" id="PF05572"/>
    </source>
</evidence>
<keyword evidence="3" id="KW-0479">Metal-binding</keyword>
<keyword evidence="12" id="KW-1185">Reference proteome</keyword>
<evidence type="ECO:0000256" key="1">
    <source>
        <dbReference type="ARBA" id="ARBA00008721"/>
    </source>
</evidence>
<evidence type="ECO:0000256" key="8">
    <source>
        <dbReference type="ARBA" id="ARBA00023157"/>
    </source>
</evidence>
<evidence type="ECO:0000256" key="6">
    <source>
        <dbReference type="ARBA" id="ARBA00022833"/>
    </source>
</evidence>
<sequence>MFSSTLKFVTLALVFIVPMRTLNAAFTDSTPGPDVERCATESPIGQDRERIEASIKAHRAKINASTCNNTLTAATINVYFHVIAEKNNTKSGMISDTVINEQIAVLNRDFRNSSLTFNLAEIDRRINATWFRNVFQKNKAESDMVAALKKGNSSSDLDIYTVAFTNAPKRGLLGYATFPWYYASNSARDGVYLNFRTLPNVLSSGHYTGKTATHEVGHWAGLLHTFDTANHTSYCDAVVGDMVEDTPQENGYATGCPRGRDSCPNDPGFDPIENFMDYSDDSCFATILALVSIVPLYTVNGALTDFTPGLDRCATEAPIGHNRERIEASIKAHRAKNNLATCNTAFNKATINVYFHVIAEGNDLKSGMISDAVINQQIDVMNHDFQNSGLTFRLVDIDRTINSVWFSDVDSRNQAESDMMAALRKGGEGDLNIYTVGFVNSNTQGLLGYATFPWDYLTESARDGVVIRFVALPNILPTAGLTGKTATHEVGHWTGLLHTFETSTNTYYCDRLVGDKVDDTPVENGPAQGCPKGRDSCPNDPGLDPIENFMDYSDDYCMTHFTPCQVTRLRSNMDQYRNVGL</sequence>
<dbReference type="GO" id="GO:0006508">
    <property type="term" value="P:proteolysis"/>
    <property type="evidence" value="ECO:0007669"/>
    <property type="project" value="UniProtKB-KW"/>
</dbReference>
<keyword evidence="8" id="KW-1015">Disulfide bond</keyword>
<evidence type="ECO:0000256" key="3">
    <source>
        <dbReference type="ARBA" id="ARBA00022723"/>
    </source>
</evidence>
<gene>
    <name evidence="11" type="ORF">CVT24_012781</name>
</gene>
<name>A0A409W5Y8_9AGAR</name>
<feature type="signal peptide" evidence="9">
    <location>
        <begin position="1"/>
        <end position="24"/>
    </location>
</feature>
<dbReference type="InParanoid" id="A0A409W5Y8"/>
<dbReference type="CDD" id="cd04275">
    <property type="entry name" value="ZnMc_pappalysin_like"/>
    <property type="match status" value="2"/>
</dbReference>
<keyword evidence="2" id="KW-0645">Protease</keyword>
<keyword evidence="4 9" id="KW-0732">Signal</keyword>
<dbReference type="Proteomes" id="UP000284842">
    <property type="component" value="Unassembled WGS sequence"/>
</dbReference>
<keyword evidence="7" id="KW-0482">Metalloprotease</keyword>
<dbReference type="InterPro" id="IPR008754">
    <property type="entry name" value="Peptidase_M43"/>
</dbReference>
<evidence type="ECO:0000256" key="9">
    <source>
        <dbReference type="SAM" id="SignalP"/>
    </source>
</evidence>
<organism evidence="11 12">
    <name type="scientific">Panaeolus cyanescens</name>
    <dbReference type="NCBI Taxonomy" id="181874"/>
    <lineage>
        <taxon>Eukaryota</taxon>
        <taxon>Fungi</taxon>
        <taxon>Dikarya</taxon>
        <taxon>Basidiomycota</taxon>
        <taxon>Agaricomycotina</taxon>
        <taxon>Agaricomycetes</taxon>
        <taxon>Agaricomycetidae</taxon>
        <taxon>Agaricales</taxon>
        <taxon>Agaricineae</taxon>
        <taxon>Galeropsidaceae</taxon>
        <taxon>Panaeolus</taxon>
    </lineage>
</organism>
<dbReference type="GO" id="GO:0008237">
    <property type="term" value="F:metallopeptidase activity"/>
    <property type="evidence" value="ECO:0007669"/>
    <property type="project" value="UniProtKB-KW"/>
</dbReference>
<protein>
    <recommendedName>
        <fullName evidence="10">Peptidase M43 pregnancy-associated plasma-A domain-containing protein</fullName>
    </recommendedName>
</protein>
<dbReference type="GO" id="GO:0046872">
    <property type="term" value="F:metal ion binding"/>
    <property type="evidence" value="ECO:0007669"/>
    <property type="project" value="UniProtKB-KW"/>
</dbReference>
<feature type="chain" id="PRO_5019516979" description="Peptidase M43 pregnancy-associated plasma-A domain-containing protein" evidence="9">
    <location>
        <begin position="25"/>
        <end position="581"/>
    </location>
</feature>
<comment type="caution">
    <text evidence="11">The sequence shown here is derived from an EMBL/GenBank/DDBJ whole genome shotgun (WGS) entry which is preliminary data.</text>
</comment>
<evidence type="ECO:0000256" key="7">
    <source>
        <dbReference type="ARBA" id="ARBA00023049"/>
    </source>
</evidence>
<dbReference type="Gene3D" id="3.40.390.10">
    <property type="entry name" value="Collagenase (Catalytic Domain)"/>
    <property type="match status" value="2"/>
</dbReference>
<dbReference type="Pfam" id="PF05572">
    <property type="entry name" value="Peptidase_M43"/>
    <property type="match status" value="2"/>
</dbReference>
<evidence type="ECO:0000256" key="5">
    <source>
        <dbReference type="ARBA" id="ARBA00022801"/>
    </source>
</evidence>
<dbReference type="SUPFAM" id="SSF55486">
    <property type="entry name" value="Metalloproteases ('zincins'), catalytic domain"/>
    <property type="match status" value="2"/>
</dbReference>
<evidence type="ECO:0000256" key="4">
    <source>
        <dbReference type="ARBA" id="ARBA00022729"/>
    </source>
</evidence>
<dbReference type="PANTHER" id="PTHR47466">
    <property type="match status" value="1"/>
</dbReference>
<evidence type="ECO:0000313" key="12">
    <source>
        <dbReference type="Proteomes" id="UP000284842"/>
    </source>
</evidence>
<evidence type="ECO:0000313" key="11">
    <source>
        <dbReference type="EMBL" id="PPQ73916.1"/>
    </source>
</evidence>
<evidence type="ECO:0000256" key="2">
    <source>
        <dbReference type="ARBA" id="ARBA00022670"/>
    </source>
</evidence>
<feature type="domain" description="Peptidase M43 pregnancy-associated plasma-A" evidence="10">
    <location>
        <begin position="448"/>
        <end position="573"/>
    </location>
</feature>
<dbReference type="EMBL" id="NHTK01005788">
    <property type="protein sequence ID" value="PPQ73916.1"/>
    <property type="molecule type" value="Genomic_DNA"/>
</dbReference>
<reference evidence="11 12" key="1">
    <citation type="journal article" date="2018" name="Evol. Lett.">
        <title>Horizontal gene cluster transfer increased hallucinogenic mushroom diversity.</title>
        <authorList>
            <person name="Reynolds H.T."/>
            <person name="Vijayakumar V."/>
            <person name="Gluck-Thaler E."/>
            <person name="Korotkin H.B."/>
            <person name="Matheny P.B."/>
            <person name="Slot J.C."/>
        </authorList>
    </citation>
    <scope>NUCLEOTIDE SEQUENCE [LARGE SCALE GENOMIC DNA]</scope>
    <source>
        <strain evidence="11 12">2629</strain>
    </source>
</reference>
<dbReference type="OrthoDB" id="536211at2759"/>
<keyword evidence="5" id="KW-0378">Hydrolase</keyword>
<proteinExistence type="inferred from homology"/>
<feature type="domain" description="Peptidase M43 pregnancy-associated plasma-A" evidence="10">
    <location>
        <begin position="177"/>
        <end position="281"/>
    </location>
</feature>
<dbReference type="AlphaFoldDB" id="A0A409W5Y8"/>